<comment type="caution">
    <text evidence="1">The sequence shown here is derived from an EMBL/GenBank/DDBJ whole genome shotgun (WGS) entry which is preliminary data.</text>
</comment>
<dbReference type="SUPFAM" id="SSF53756">
    <property type="entry name" value="UDP-Glycosyltransferase/glycogen phosphorylase"/>
    <property type="match status" value="1"/>
</dbReference>
<sequence>MMKILVQIGHPAHVHFYKNFIWDFQSKGHQVKILTKDKDIAIDLLEEYNFNYDVIFDQWNMTSFRGKIEYMKYEYATLRELISFDPDAVTGIMAVALSHAAAITRTPSVIFGDTEHATLQNTLSFPFADVVCTPDCYQKDIQGNHIRYPGYHELAYLHPNRFEPDDSVLDLIDASQDDSFVILRLVSWDAAHDTGDSGFSDVQDVVHKLEEAGSRVLLTSETSLPAKLEPHRVQIPPHKMHDLMYYADLFLGESSTMAAESAVLGTPAIFVSSSRRGYTDELENKYGLVSNFSGPKRQVNGLEQALSILQNYDRTKWNERRRELLKEKIDTTSVISNQIEARADFR</sequence>
<dbReference type="PANTHER" id="PTHR39662">
    <property type="entry name" value="DUF354 DOMAIN-CONTAINING PROTEIN-RELATED"/>
    <property type="match status" value="1"/>
</dbReference>
<dbReference type="EMBL" id="JAOPKA010000010">
    <property type="protein sequence ID" value="MCU4742811.1"/>
    <property type="molecule type" value="Genomic_DNA"/>
</dbReference>
<dbReference type="Proteomes" id="UP001321018">
    <property type="component" value="Unassembled WGS sequence"/>
</dbReference>
<dbReference type="Gene3D" id="3.40.50.2000">
    <property type="entry name" value="Glycogen Phosphorylase B"/>
    <property type="match status" value="2"/>
</dbReference>
<evidence type="ECO:0000313" key="1">
    <source>
        <dbReference type="EMBL" id="MCU4742811.1"/>
    </source>
</evidence>
<organism evidence="1 2">
    <name type="scientific">Natronoglomus mannanivorans</name>
    <dbReference type="NCBI Taxonomy" id="2979990"/>
    <lineage>
        <taxon>Archaea</taxon>
        <taxon>Methanobacteriati</taxon>
        <taxon>Methanobacteriota</taxon>
        <taxon>Stenosarchaea group</taxon>
        <taxon>Halobacteria</taxon>
        <taxon>Halobacteriales</taxon>
        <taxon>Natrialbaceae</taxon>
        <taxon>Natronoglomus</taxon>
    </lineage>
</organism>
<dbReference type="AlphaFoldDB" id="A0AAP2Z071"/>
<dbReference type="InterPro" id="IPR007152">
    <property type="entry name" value="DUF354"/>
</dbReference>
<gene>
    <name evidence="1" type="ORF">OB960_15585</name>
</gene>
<dbReference type="Pfam" id="PF04007">
    <property type="entry name" value="DUF354"/>
    <property type="match status" value="1"/>
</dbReference>
<dbReference type="RefSeq" id="WP_338004626.1">
    <property type="nucleotide sequence ID" value="NZ_JAOPKA010000010.1"/>
</dbReference>
<accession>A0AAP2Z071</accession>
<proteinExistence type="predicted"/>
<dbReference type="PANTHER" id="PTHR39662:SF1">
    <property type="entry name" value="DUF354 DOMAIN-CONTAINING PROTEIN"/>
    <property type="match status" value="1"/>
</dbReference>
<reference evidence="1" key="1">
    <citation type="submission" date="2022-09" db="EMBL/GenBank/DDBJ databases">
        <title>Enrichment on poylsaccharides allowed isolation of novel metabolic and taxonomic groups of Haloarchaea.</title>
        <authorList>
            <person name="Sorokin D.Y."/>
            <person name="Elcheninov A.G."/>
            <person name="Khizhniak T.V."/>
            <person name="Kolganova T.V."/>
            <person name="Kublanov I.V."/>
        </authorList>
    </citation>
    <scope>NUCLEOTIDE SEQUENCE</scope>
    <source>
        <strain evidence="1">AArc-xg1-1</strain>
    </source>
</reference>
<protein>
    <submittedName>
        <fullName evidence="1">DUF354 domain-containing protein</fullName>
    </submittedName>
</protein>
<name>A0AAP2Z071_9EURY</name>
<dbReference type="PIRSF" id="PIRSF005357">
    <property type="entry name" value="UCP005357"/>
    <property type="match status" value="1"/>
</dbReference>
<evidence type="ECO:0000313" key="2">
    <source>
        <dbReference type="Proteomes" id="UP001321018"/>
    </source>
</evidence>